<dbReference type="EMBL" id="FQZV01000008">
    <property type="protein sequence ID" value="SHI83477.1"/>
    <property type="molecule type" value="Genomic_DNA"/>
</dbReference>
<accession>A0A1M6ED99</accession>
<sequence>MTVQGDLQKAVASCESAKGTYAVMAESTEDQQVKQMFKSMKSDMEKHIQFLNNRLSYLNENSQLNQMNK</sequence>
<dbReference type="SUPFAM" id="SSF47240">
    <property type="entry name" value="Ferritin-like"/>
    <property type="match status" value="1"/>
</dbReference>
<keyword evidence="2" id="KW-1185">Reference proteome</keyword>
<dbReference type="InterPro" id="IPR012347">
    <property type="entry name" value="Ferritin-like"/>
</dbReference>
<dbReference type="Pfam" id="PF07870">
    <property type="entry name" value="DUF1657"/>
    <property type="match status" value="1"/>
</dbReference>
<dbReference type="Gene3D" id="1.20.1260.10">
    <property type="match status" value="1"/>
</dbReference>
<organism evidence="1 2">
    <name type="scientific">Geosporobacter subterraneus DSM 17957</name>
    <dbReference type="NCBI Taxonomy" id="1121919"/>
    <lineage>
        <taxon>Bacteria</taxon>
        <taxon>Bacillati</taxon>
        <taxon>Bacillota</taxon>
        <taxon>Clostridia</taxon>
        <taxon>Peptostreptococcales</taxon>
        <taxon>Thermotaleaceae</taxon>
        <taxon>Geosporobacter</taxon>
    </lineage>
</organism>
<evidence type="ECO:0000313" key="2">
    <source>
        <dbReference type="Proteomes" id="UP000184536"/>
    </source>
</evidence>
<dbReference type="RefSeq" id="WP_110939994.1">
    <property type="nucleotide sequence ID" value="NZ_FQZV01000008.1"/>
</dbReference>
<dbReference type="OrthoDB" id="1955400at2"/>
<protein>
    <submittedName>
        <fullName evidence="1">Uncharacterized protein</fullName>
    </submittedName>
</protein>
<dbReference type="InterPro" id="IPR012452">
    <property type="entry name" value="DUF1657"/>
</dbReference>
<gene>
    <name evidence="1" type="ORF">SAMN02745975_00710</name>
</gene>
<name>A0A1M6ED99_9FIRM</name>
<evidence type="ECO:0000313" key="1">
    <source>
        <dbReference type="EMBL" id="SHI83477.1"/>
    </source>
</evidence>
<reference evidence="2" key="1">
    <citation type="submission" date="2016-11" db="EMBL/GenBank/DDBJ databases">
        <authorList>
            <person name="Varghese N."/>
            <person name="Submissions S."/>
        </authorList>
    </citation>
    <scope>NUCLEOTIDE SEQUENCE [LARGE SCALE GENOMIC DNA]</scope>
    <source>
        <strain evidence="2">DSM 17957</strain>
    </source>
</reference>
<dbReference type="Proteomes" id="UP000184536">
    <property type="component" value="Unassembled WGS sequence"/>
</dbReference>
<proteinExistence type="predicted"/>
<dbReference type="InterPro" id="IPR009078">
    <property type="entry name" value="Ferritin-like_SF"/>
</dbReference>
<dbReference type="AlphaFoldDB" id="A0A1M6ED99"/>